<keyword evidence="2" id="KW-1185">Reference proteome</keyword>
<sequence>MPLAVSQCDRRTLASLAQVLSRAQSLERTPRIFTEHFAVSGLRSSHYRRPPTTAPWQLDQCGMGMHPT</sequence>
<evidence type="ECO:0000313" key="1">
    <source>
        <dbReference type="EMBL" id="KIK81957.1"/>
    </source>
</evidence>
<dbReference type="AlphaFoldDB" id="A0A0D0CH17"/>
<protein>
    <submittedName>
        <fullName evidence="1">Uncharacterized protein</fullName>
    </submittedName>
</protein>
<organism evidence="1 2">
    <name type="scientific">Paxillus rubicundulus Ve08.2h10</name>
    <dbReference type="NCBI Taxonomy" id="930991"/>
    <lineage>
        <taxon>Eukaryota</taxon>
        <taxon>Fungi</taxon>
        <taxon>Dikarya</taxon>
        <taxon>Basidiomycota</taxon>
        <taxon>Agaricomycotina</taxon>
        <taxon>Agaricomycetes</taxon>
        <taxon>Agaricomycetidae</taxon>
        <taxon>Boletales</taxon>
        <taxon>Paxilineae</taxon>
        <taxon>Paxillaceae</taxon>
        <taxon>Paxillus</taxon>
    </lineage>
</organism>
<gene>
    <name evidence="1" type="ORF">PAXRUDRAFT_832516</name>
</gene>
<proteinExistence type="predicted"/>
<name>A0A0D0CH17_9AGAM</name>
<evidence type="ECO:0000313" key="2">
    <source>
        <dbReference type="Proteomes" id="UP000054538"/>
    </source>
</evidence>
<dbReference type="InParanoid" id="A0A0D0CH17"/>
<dbReference type="Proteomes" id="UP000054538">
    <property type="component" value="Unassembled WGS sequence"/>
</dbReference>
<dbReference type="EMBL" id="KN825701">
    <property type="protein sequence ID" value="KIK81957.1"/>
    <property type="molecule type" value="Genomic_DNA"/>
</dbReference>
<reference evidence="1 2" key="1">
    <citation type="submission" date="2014-04" db="EMBL/GenBank/DDBJ databases">
        <authorList>
            <consortium name="DOE Joint Genome Institute"/>
            <person name="Kuo A."/>
            <person name="Kohler A."/>
            <person name="Jargeat P."/>
            <person name="Nagy L.G."/>
            <person name="Floudas D."/>
            <person name="Copeland A."/>
            <person name="Barry K.W."/>
            <person name="Cichocki N."/>
            <person name="Veneault-Fourrey C."/>
            <person name="LaButti K."/>
            <person name="Lindquist E.A."/>
            <person name="Lipzen A."/>
            <person name="Lundell T."/>
            <person name="Morin E."/>
            <person name="Murat C."/>
            <person name="Sun H."/>
            <person name="Tunlid A."/>
            <person name="Henrissat B."/>
            <person name="Grigoriev I.V."/>
            <person name="Hibbett D.S."/>
            <person name="Martin F."/>
            <person name="Nordberg H.P."/>
            <person name="Cantor M.N."/>
            <person name="Hua S.X."/>
        </authorList>
    </citation>
    <scope>NUCLEOTIDE SEQUENCE [LARGE SCALE GENOMIC DNA]</scope>
    <source>
        <strain evidence="1 2">Ve08.2h10</strain>
    </source>
</reference>
<reference evidence="2" key="2">
    <citation type="submission" date="2015-01" db="EMBL/GenBank/DDBJ databases">
        <title>Evolutionary Origins and Diversification of the Mycorrhizal Mutualists.</title>
        <authorList>
            <consortium name="DOE Joint Genome Institute"/>
            <consortium name="Mycorrhizal Genomics Consortium"/>
            <person name="Kohler A."/>
            <person name="Kuo A."/>
            <person name="Nagy L.G."/>
            <person name="Floudas D."/>
            <person name="Copeland A."/>
            <person name="Barry K.W."/>
            <person name="Cichocki N."/>
            <person name="Veneault-Fourrey C."/>
            <person name="LaButti K."/>
            <person name="Lindquist E.A."/>
            <person name="Lipzen A."/>
            <person name="Lundell T."/>
            <person name="Morin E."/>
            <person name="Murat C."/>
            <person name="Riley R."/>
            <person name="Ohm R."/>
            <person name="Sun H."/>
            <person name="Tunlid A."/>
            <person name="Henrissat B."/>
            <person name="Grigoriev I.V."/>
            <person name="Hibbett D.S."/>
            <person name="Martin F."/>
        </authorList>
    </citation>
    <scope>NUCLEOTIDE SEQUENCE [LARGE SCALE GENOMIC DNA]</scope>
    <source>
        <strain evidence="2">Ve08.2h10</strain>
    </source>
</reference>
<dbReference type="HOGENOM" id="CLU_2794713_0_0_1"/>
<accession>A0A0D0CH17</accession>